<evidence type="ECO:0008006" key="3">
    <source>
        <dbReference type="Google" id="ProtNLM"/>
    </source>
</evidence>
<name>A0A8J2J1K0_9HEXA</name>
<organism evidence="1 2">
    <name type="scientific">Allacma fusca</name>
    <dbReference type="NCBI Taxonomy" id="39272"/>
    <lineage>
        <taxon>Eukaryota</taxon>
        <taxon>Metazoa</taxon>
        <taxon>Ecdysozoa</taxon>
        <taxon>Arthropoda</taxon>
        <taxon>Hexapoda</taxon>
        <taxon>Collembola</taxon>
        <taxon>Symphypleona</taxon>
        <taxon>Sminthuridae</taxon>
        <taxon>Allacma</taxon>
    </lineage>
</organism>
<dbReference type="OrthoDB" id="5988009at2759"/>
<evidence type="ECO:0000313" key="2">
    <source>
        <dbReference type="Proteomes" id="UP000708208"/>
    </source>
</evidence>
<dbReference type="AlphaFoldDB" id="A0A8J2J1K0"/>
<evidence type="ECO:0000313" key="1">
    <source>
        <dbReference type="EMBL" id="CAG7659288.1"/>
    </source>
</evidence>
<gene>
    <name evidence="1" type="ORF">AFUS01_LOCUS1115</name>
</gene>
<dbReference type="Proteomes" id="UP000708208">
    <property type="component" value="Unassembled WGS sequence"/>
</dbReference>
<feature type="non-terminal residue" evidence="1">
    <location>
        <position position="109"/>
    </location>
</feature>
<dbReference type="Pfam" id="PF13424">
    <property type="entry name" value="TPR_12"/>
    <property type="match status" value="1"/>
</dbReference>
<proteinExistence type="predicted"/>
<sequence>MRKQGKYEEALLMLEKLLQLETGSFGALHPETLETRKDIAWTLIELRRYDDAQKILYQVLKTEQDRLLPKDPNLLRTKMLMCDILSCQQQHETAVSKLTGVVEDFQEIL</sequence>
<reference evidence="1" key="1">
    <citation type="submission" date="2021-06" db="EMBL/GenBank/DDBJ databases">
        <authorList>
            <person name="Hodson N. C."/>
            <person name="Mongue J. A."/>
            <person name="Jaron S. K."/>
        </authorList>
    </citation>
    <scope>NUCLEOTIDE SEQUENCE</scope>
</reference>
<dbReference type="EMBL" id="CAJVCH010006155">
    <property type="protein sequence ID" value="CAG7659288.1"/>
    <property type="molecule type" value="Genomic_DNA"/>
</dbReference>
<keyword evidence="2" id="KW-1185">Reference proteome</keyword>
<comment type="caution">
    <text evidence="1">The sequence shown here is derived from an EMBL/GenBank/DDBJ whole genome shotgun (WGS) entry which is preliminary data.</text>
</comment>
<protein>
    <recommendedName>
        <fullName evidence="3">Kinesin light chain</fullName>
    </recommendedName>
</protein>
<accession>A0A8J2J1K0</accession>